<proteinExistence type="predicted"/>
<dbReference type="HOGENOM" id="CLU_2265782_0_0_1"/>
<name>A0A0D1XM04_9PEZI</name>
<reference evidence="1 2" key="1">
    <citation type="submission" date="2015-01" db="EMBL/GenBank/DDBJ databases">
        <title>The Genome Sequence of Ochroconis gallopava CBS43764.</title>
        <authorList>
            <consortium name="The Broad Institute Genomics Platform"/>
            <person name="Cuomo C."/>
            <person name="de Hoog S."/>
            <person name="Gorbushina A."/>
            <person name="Stielow B."/>
            <person name="Teixiera M."/>
            <person name="Abouelleil A."/>
            <person name="Chapman S.B."/>
            <person name="Priest M."/>
            <person name="Young S.K."/>
            <person name="Wortman J."/>
            <person name="Nusbaum C."/>
            <person name="Birren B."/>
        </authorList>
    </citation>
    <scope>NUCLEOTIDE SEQUENCE [LARGE SCALE GENOMIC DNA]</scope>
    <source>
        <strain evidence="1 2">CBS 43764</strain>
    </source>
</reference>
<keyword evidence="2" id="KW-1185">Reference proteome</keyword>
<dbReference type="EMBL" id="KN847544">
    <property type="protein sequence ID" value="KIW03441.1"/>
    <property type="molecule type" value="Genomic_DNA"/>
</dbReference>
<evidence type="ECO:0000313" key="2">
    <source>
        <dbReference type="Proteomes" id="UP000053259"/>
    </source>
</evidence>
<evidence type="ECO:0000313" key="1">
    <source>
        <dbReference type="EMBL" id="KIW03441.1"/>
    </source>
</evidence>
<accession>A0A0D1XM04</accession>
<dbReference type="VEuPathDB" id="FungiDB:PV09_05211"/>
<dbReference type="RefSeq" id="XP_016213310.1">
    <property type="nucleotide sequence ID" value="XM_016358691.1"/>
</dbReference>
<dbReference type="InParanoid" id="A0A0D1XM04"/>
<organism evidence="1 2">
    <name type="scientific">Verruconis gallopava</name>
    <dbReference type="NCBI Taxonomy" id="253628"/>
    <lineage>
        <taxon>Eukaryota</taxon>
        <taxon>Fungi</taxon>
        <taxon>Dikarya</taxon>
        <taxon>Ascomycota</taxon>
        <taxon>Pezizomycotina</taxon>
        <taxon>Dothideomycetes</taxon>
        <taxon>Pleosporomycetidae</taxon>
        <taxon>Venturiales</taxon>
        <taxon>Sympoventuriaceae</taxon>
        <taxon>Verruconis</taxon>
    </lineage>
</organism>
<dbReference type="Proteomes" id="UP000053259">
    <property type="component" value="Unassembled WGS sequence"/>
</dbReference>
<protein>
    <submittedName>
        <fullName evidence="1">Uncharacterized protein</fullName>
    </submittedName>
</protein>
<sequence length="103" mass="10861">MQVAPKVSSKHCAISALASTRVDVEPFLIIILDASKVGHGASDMICGISDIHMQQATATARALEMTPGNEEPNLMRVLVVNRSTTCGLCAPARVSSHQPCCVT</sequence>
<gene>
    <name evidence="1" type="ORF">PV09_05211</name>
</gene>
<dbReference type="AlphaFoldDB" id="A0A0D1XM04"/>
<dbReference type="GeneID" id="27313184"/>